<evidence type="ECO:0000313" key="3">
    <source>
        <dbReference type="Proteomes" id="UP000184356"/>
    </source>
</evidence>
<gene>
    <name evidence="2" type="ORF">ASPSYDRAFT_530276</name>
</gene>
<keyword evidence="3" id="KW-1185">Reference proteome</keyword>
<feature type="compositionally biased region" description="Acidic residues" evidence="1">
    <location>
        <begin position="146"/>
        <end position="175"/>
    </location>
</feature>
<dbReference type="EMBL" id="KV878597">
    <property type="protein sequence ID" value="OJJ53439.1"/>
    <property type="molecule type" value="Genomic_DNA"/>
</dbReference>
<protein>
    <recommendedName>
        <fullName evidence="4">HNH nuclease domain-containing protein</fullName>
    </recommendedName>
</protein>
<evidence type="ECO:0000313" key="2">
    <source>
        <dbReference type="EMBL" id="OJJ53439.1"/>
    </source>
</evidence>
<sequence length="202" mass="22975">MFWLPEKIQDWEDAVLDMERTEILPNLICLAPTVHGLWRKAKFALKPRELSADQTKLTVEFHWLQDSVYEPRDLRIPPANPAKLDGTTRQTRLLNCGAKRCICSGDILTFTTEDPEKWPLPSVHLLYMQWVLNRLVALAGAVDVADEELDPDNEADLSEETEEEEDDEEGSEEEEKGPMENGWGVQTARGFIGKGSDSRIRP</sequence>
<dbReference type="AlphaFoldDB" id="A0A1L9T1Z5"/>
<dbReference type="Proteomes" id="UP000184356">
    <property type="component" value="Unassembled WGS sequence"/>
</dbReference>
<organism evidence="2 3">
    <name type="scientific">Aspergillus sydowii CBS 593.65</name>
    <dbReference type="NCBI Taxonomy" id="1036612"/>
    <lineage>
        <taxon>Eukaryota</taxon>
        <taxon>Fungi</taxon>
        <taxon>Dikarya</taxon>
        <taxon>Ascomycota</taxon>
        <taxon>Pezizomycotina</taxon>
        <taxon>Eurotiomycetes</taxon>
        <taxon>Eurotiomycetidae</taxon>
        <taxon>Eurotiales</taxon>
        <taxon>Aspergillaceae</taxon>
        <taxon>Aspergillus</taxon>
        <taxon>Aspergillus subgen. Nidulantes</taxon>
    </lineage>
</organism>
<dbReference type="OrthoDB" id="5416097at2759"/>
<dbReference type="VEuPathDB" id="FungiDB:ASPSYDRAFT_530276"/>
<name>A0A1L9T1Z5_9EURO</name>
<reference evidence="3" key="1">
    <citation type="journal article" date="2017" name="Genome Biol.">
        <title>Comparative genomics reveals high biological diversity and specific adaptations in the industrially and medically important fungal genus Aspergillus.</title>
        <authorList>
            <person name="de Vries R.P."/>
            <person name="Riley R."/>
            <person name="Wiebenga A."/>
            <person name="Aguilar-Osorio G."/>
            <person name="Amillis S."/>
            <person name="Uchima C.A."/>
            <person name="Anderluh G."/>
            <person name="Asadollahi M."/>
            <person name="Askin M."/>
            <person name="Barry K."/>
            <person name="Battaglia E."/>
            <person name="Bayram O."/>
            <person name="Benocci T."/>
            <person name="Braus-Stromeyer S.A."/>
            <person name="Caldana C."/>
            <person name="Canovas D."/>
            <person name="Cerqueira G.C."/>
            <person name="Chen F."/>
            <person name="Chen W."/>
            <person name="Choi C."/>
            <person name="Clum A."/>
            <person name="Dos Santos R.A."/>
            <person name="Damasio A.R."/>
            <person name="Diallinas G."/>
            <person name="Emri T."/>
            <person name="Fekete E."/>
            <person name="Flipphi M."/>
            <person name="Freyberg S."/>
            <person name="Gallo A."/>
            <person name="Gournas C."/>
            <person name="Habgood R."/>
            <person name="Hainaut M."/>
            <person name="Harispe M.L."/>
            <person name="Henrissat B."/>
            <person name="Hilden K.S."/>
            <person name="Hope R."/>
            <person name="Hossain A."/>
            <person name="Karabika E."/>
            <person name="Karaffa L."/>
            <person name="Karanyi Z."/>
            <person name="Krasevec N."/>
            <person name="Kuo A."/>
            <person name="Kusch H."/>
            <person name="LaButti K."/>
            <person name="Lagendijk E.L."/>
            <person name="Lapidus A."/>
            <person name="Levasseur A."/>
            <person name="Lindquist E."/>
            <person name="Lipzen A."/>
            <person name="Logrieco A.F."/>
            <person name="MacCabe A."/>
            <person name="Maekelae M.R."/>
            <person name="Malavazi I."/>
            <person name="Melin P."/>
            <person name="Meyer V."/>
            <person name="Mielnichuk N."/>
            <person name="Miskei M."/>
            <person name="Molnar A.P."/>
            <person name="Mule G."/>
            <person name="Ngan C.Y."/>
            <person name="Orejas M."/>
            <person name="Orosz E."/>
            <person name="Ouedraogo J.P."/>
            <person name="Overkamp K.M."/>
            <person name="Park H.-S."/>
            <person name="Perrone G."/>
            <person name="Piumi F."/>
            <person name="Punt P.J."/>
            <person name="Ram A.F."/>
            <person name="Ramon A."/>
            <person name="Rauscher S."/>
            <person name="Record E."/>
            <person name="Riano-Pachon D.M."/>
            <person name="Robert V."/>
            <person name="Roehrig J."/>
            <person name="Ruller R."/>
            <person name="Salamov A."/>
            <person name="Salih N.S."/>
            <person name="Samson R.A."/>
            <person name="Sandor E."/>
            <person name="Sanguinetti M."/>
            <person name="Schuetze T."/>
            <person name="Sepcic K."/>
            <person name="Shelest E."/>
            <person name="Sherlock G."/>
            <person name="Sophianopoulou V."/>
            <person name="Squina F.M."/>
            <person name="Sun H."/>
            <person name="Susca A."/>
            <person name="Todd R.B."/>
            <person name="Tsang A."/>
            <person name="Unkles S.E."/>
            <person name="van de Wiele N."/>
            <person name="van Rossen-Uffink D."/>
            <person name="Oliveira J.V."/>
            <person name="Vesth T.C."/>
            <person name="Visser J."/>
            <person name="Yu J.-H."/>
            <person name="Zhou M."/>
            <person name="Andersen M.R."/>
            <person name="Archer D.B."/>
            <person name="Baker S.E."/>
            <person name="Benoit I."/>
            <person name="Brakhage A.A."/>
            <person name="Braus G.H."/>
            <person name="Fischer R."/>
            <person name="Frisvad J.C."/>
            <person name="Goldman G.H."/>
            <person name="Houbraken J."/>
            <person name="Oakley B."/>
            <person name="Pocsi I."/>
            <person name="Scazzocchio C."/>
            <person name="Seiboth B."/>
            <person name="vanKuyk P.A."/>
            <person name="Wortman J."/>
            <person name="Dyer P.S."/>
            <person name="Grigoriev I.V."/>
        </authorList>
    </citation>
    <scope>NUCLEOTIDE SEQUENCE [LARGE SCALE GENOMIC DNA]</scope>
    <source>
        <strain evidence="3">CBS 593.65</strain>
    </source>
</reference>
<dbReference type="GeneID" id="63764675"/>
<evidence type="ECO:0000256" key="1">
    <source>
        <dbReference type="SAM" id="MobiDB-lite"/>
    </source>
</evidence>
<dbReference type="RefSeq" id="XP_040697245.1">
    <property type="nucleotide sequence ID" value="XM_040848602.1"/>
</dbReference>
<evidence type="ECO:0008006" key="4">
    <source>
        <dbReference type="Google" id="ProtNLM"/>
    </source>
</evidence>
<proteinExistence type="predicted"/>
<feature type="region of interest" description="Disordered" evidence="1">
    <location>
        <begin position="146"/>
        <end position="202"/>
    </location>
</feature>
<accession>A0A1L9T1Z5</accession>